<organism evidence="1 2">
    <name type="scientific">Alligator mississippiensis</name>
    <name type="common">American alligator</name>
    <dbReference type="NCBI Taxonomy" id="8496"/>
    <lineage>
        <taxon>Eukaryota</taxon>
        <taxon>Metazoa</taxon>
        <taxon>Chordata</taxon>
        <taxon>Craniata</taxon>
        <taxon>Vertebrata</taxon>
        <taxon>Euteleostomi</taxon>
        <taxon>Archelosauria</taxon>
        <taxon>Archosauria</taxon>
        <taxon>Crocodylia</taxon>
        <taxon>Alligatoridae</taxon>
        <taxon>Alligatorinae</taxon>
        <taxon>Alligator</taxon>
    </lineage>
</organism>
<comment type="caution">
    <text evidence="1">The sequence shown here is derived from an EMBL/GenBank/DDBJ whole genome shotgun (WGS) entry which is preliminary data.</text>
</comment>
<dbReference type="AlphaFoldDB" id="A0A151M175"/>
<reference evidence="1 2" key="1">
    <citation type="journal article" date="2012" name="Genome Biol.">
        <title>Sequencing three crocodilian genomes to illuminate the evolution of archosaurs and amniotes.</title>
        <authorList>
            <person name="St John J.A."/>
            <person name="Braun E.L."/>
            <person name="Isberg S.R."/>
            <person name="Miles L.G."/>
            <person name="Chong A.Y."/>
            <person name="Gongora J."/>
            <person name="Dalzell P."/>
            <person name="Moran C."/>
            <person name="Bed'hom B."/>
            <person name="Abzhanov A."/>
            <person name="Burgess S.C."/>
            <person name="Cooksey A.M."/>
            <person name="Castoe T.A."/>
            <person name="Crawford N.G."/>
            <person name="Densmore L.D."/>
            <person name="Drew J.C."/>
            <person name="Edwards S.V."/>
            <person name="Faircloth B.C."/>
            <person name="Fujita M.K."/>
            <person name="Greenwold M.J."/>
            <person name="Hoffmann F.G."/>
            <person name="Howard J.M."/>
            <person name="Iguchi T."/>
            <person name="Janes D.E."/>
            <person name="Khan S.Y."/>
            <person name="Kohno S."/>
            <person name="de Koning A.J."/>
            <person name="Lance S.L."/>
            <person name="McCarthy F.M."/>
            <person name="McCormack J.E."/>
            <person name="Merchant M.E."/>
            <person name="Peterson D.G."/>
            <person name="Pollock D.D."/>
            <person name="Pourmand N."/>
            <person name="Raney B.J."/>
            <person name="Roessler K.A."/>
            <person name="Sanford J.R."/>
            <person name="Sawyer R.H."/>
            <person name="Schmidt C.J."/>
            <person name="Triplett E.W."/>
            <person name="Tuberville T.D."/>
            <person name="Venegas-Anaya M."/>
            <person name="Howard J.T."/>
            <person name="Jarvis E.D."/>
            <person name="Guillette L.J.Jr."/>
            <person name="Glenn T.C."/>
            <person name="Green R.E."/>
            <person name="Ray D.A."/>
        </authorList>
    </citation>
    <scope>NUCLEOTIDE SEQUENCE [LARGE SCALE GENOMIC DNA]</scope>
    <source>
        <strain evidence="1">KSC_2009_1</strain>
    </source>
</reference>
<gene>
    <name evidence="1" type="ORF">Y1Q_0011810</name>
</gene>
<protein>
    <submittedName>
        <fullName evidence="1">Uncharacterized protein</fullName>
    </submittedName>
</protein>
<accession>A0A151M175</accession>
<name>A0A151M175_ALLMI</name>
<proteinExistence type="predicted"/>
<keyword evidence="2" id="KW-1185">Reference proteome</keyword>
<evidence type="ECO:0000313" key="1">
    <source>
        <dbReference type="EMBL" id="KYO18261.1"/>
    </source>
</evidence>
<dbReference type="Proteomes" id="UP000050525">
    <property type="component" value="Unassembled WGS sequence"/>
</dbReference>
<evidence type="ECO:0000313" key="2">
    <source>
        <dbReference type="Proteomes" id="UP000050525"/>
    </source>
</evidence>
<sequence length="68" mass="7266">MLIHKTQEVAAARGVSSSSPRECVAVGCLKRSCTEDGTTEVRLERIATNFIQSSASLINIISDTIDKG</sequence>
<dbReference type="EMBL" id="AKHW03006853">
    <property type="protein sequence ID" value="KYO18261.1"/>
    <property type="molecule type" value="Genomic_DNA"/>
</dbReference>